<dbReference type="SMART" id="SM00862">
    <property type="entry name" value="Trans_reg_C"/>
    <property type="match status" value="1"/>
</dbReference>
<dbReference type="InterPro" id="IPR001867">
    <property type="entry name" value="OmpR/PhoB-type_DNA-bd"/>
</dbReference>
<dbReference type="PROSITE" id="PS50110">
    <property type="entry name" value="RESPONSE_REGULATORY"/>
    <property type="match status" value="1"/>
</dbReference>
<dbReference type="InterPro" id="IPR001789">
    <property type="entry name" value="Sig_transdc_resp-reg_receiver"/>
</dbReference>
<feature type="domain" description="Response regulatory" evidence="6">
    <location>
        <begin position="3"/>
        <end position="119"/>
    </location>
</feature>
<accession>A0A1G7ZYX5</accession>
<evidence type="ECO:0000313" key="8">
    <source>
        <dbReference type="EMBL" id="SDH13806.1"/>
    </source>
</evidence>
<evidence type="ECO:0000256" key="4">
    <source>
        <dbReference type="PROSITE-ProRule" id="PRU00169"/>
    </source>
</evidence>
<dbReference type="OrthoDB" id="5297525at2"/>
<evidence type="ECO:0000256" key="5">
    <source>
        <dbReference type="PROSITE-ProRule" id="PRU01091"/>
    </source>
</evidence>
<sequence>MTWVLIASTDADFYLLLSHILEESGFGVTLASSAEEVLHFSAELSPLAILLDCRPGEVLPFEVCTRLKQEAVPLGILTVALIGPGAEHLHIDLIKAGIDETFVRPMSPSKLIGFLGAIARRKGHAYTPSDGRTLLRAGEITLDPRQHRVTRQDKEIHLGPIEFRLLRHLMENAGQVVARQALISAGWDEGRFVDTRTVNAHVGRLRRALTGGGPDRIRTVRSAGYMFDDR</sequence>
<evidence type="ECO:0000313" key="9">
    <source>
        <dbReference type="Proteomes" id="UP000199495"/>
    </source>
</evidence>
<dbReference type="InterPro" id="IPR036388">
    <property type="entry name" value="WH-like_DNA-bd_sf"/>
</dbReference>
<keyword evidence="2" id="KW-0902">Two-component regulatory system</keyword>
<feature type="modified residue" description="4-aspartylphosphate" evidence="4">
    <location>
        <position position="52"/>
    </location>
</feature>
<dbReference type="PANTHER" id="PTHR48111:SF40">
    <property type="entry name" value="PHOSPHATE REGULON TRANSCRIPTIONAL REGULATORY PROTEIN PHOB"/>
    <property type="match status" value="1"/>
</dbReference>
<name>A0A1G7ZYX5_9HYPH</name>
<dbReference type="InterPro" id="IPR016032">
    <property type="entry name" value="Sig_transdc_resp-reg_C-effctor"/>
</dbReference>
<dbReference type="PANTHER" id="PTHR48111">
    <property type="entry name" value="REGULATOR OF RPOS"/>
    <property type="match status" value="1"/>
</dbReference>
<dbReference type="Pfam" id="PF00486">
    <property type="entry name" value="Trans_reg_C"/>
    <property type="match status" value="1"/>
</dbReference>
<dbReference type="Proteomes" id="UP000199495">
    <property type="component" value="Unassembled WGS sequence"/>
</dbReference>
<dbReference type="GO" id="GO:0000156">
    <property type="term" value="F:phosphorelay response regulator activity"/>
    <property type="evidence" value="ECO:0007669"/>
    <property type="project" value="TreeGrafter"/>
</dbReference>
<evidence type="ECO:0000259" key="7">
    <source>
        <dbReference type="PROSITE" id="PS51755"/>
    </source>
</evidence>
<evidence type="ECO:0000256" key="2">
    <source>
        <dbReference type="ARBA" id="ARBA00023012"/>
    </source>
</evidence>
<dbReference type="EMBL" id="FNCS01000024">
    <property type="protein sequence ID" value="SDH13806.1"/>
    <property type="molecule type" value="Genomic_DNA"/>
</dbReference>
<dbReference type="GO" id="GO:0032993">
    <property type="term" value="C:protein-DNA complex"/>
    <property type="evidence" value="ECO:0007669"/>
    <property type="project" value="TreeGrafter"/>
</dbReference>
<proteinExistence type="predicted"/>
<dbReference type="AlphaFoldDB" id="A0A1G7ZYX5"/>
<feature type="domain" description="OmpR/PhoB-type" evidence="7">
    <location>
        <begin position="132"/>
        <end position="229"/>
    </location>
</feature>
<dbReference type="GO" id="GO:0006355">
    <property type="term" value="P:regulation of DNA-templated transcription"/>
    <property type="evidence" value="ECO:0007669"/>
    <property type="project" value="InterPro"/>
</dbReference>
<evidence type="ECO:0000256" key="1">
    <source>
        <dbReference type="ARBA" id="ARBA00022553"/>
    </source>
</evidence>
<dbReference type="SUPFAM" id="SSF52172">
    <property type="entry name" value="CheY-like"/>
    <property type="match status" value="1"/>
</dbReference>
<reference evidence="8 9" key="1">
    <citation type="submission" date="2016-10" db="EMBL/GenBank/DDBJ databases">
        <authorList>
            <person name="de Groot N.N."/>
        </authorList>
    </citation>
    <scope>NUCLEOTIDE SEQUENCE [LARGE SCALE GENOMIC DNA]</scope>
    <source>
        <strain evidence="8 9">CGMCC 1.10267</strain>
    </source>
</reference>
<gene>
    <name evidence="8" type="ORF">SAMN04487974_12410</name>
</gene>
<keyword evidence="3 5" id="KW-0238">DNA-binding</keyword>
<organism evidence="8 9">
    <name type="scientific">Pelagibacterium luteolum</name>
    <dbReference type="NCBI Taxonomy" id="440168"/>
    <lineage>
        <taxon>Bacteria</taxon>
        <taxon>Pseudomonadati</taxon>
        <taxon>Pseudomonadota</taxon>
        <taxon>Alphaproteobacteria</taxon>
        <taxon>Hyphomicrobiales</taxon>
        <taxon>Devosiaceae</taxon>
        <taxon>Pelagibacterium</taxon>
    </lineage>
</organism>
<dbReference type="Gene3D" id="1.10.10.10">
    <property type="entry name" value="Winged helix-like DNA-binding domain superfamily/Winged helix DNA-binding domain"/>
    <property type="match status" value="1"/>
</dbReference>
<dbReference type="SUPFAM" id="SSF46894">
    <property type="entry name" value="C-terminal effector domain of the bipartite response regulators"/>
    <property type="match status" value="1"/>
</dbReference>
<dbReference type="STRING" id="440168.SAMN04487974_12410"/>
<dbReference type="PROSITE" id="PS51755">
    <property type="entry name" value="OMPR_PHOB"/>
    <property type="match status" value="1"/>
</dbReference>
<evidence type="ECO:0000256" key="3">
    <source>
        <dbReference type="ARBA" id="ARBA00023125"/>
    </source>
</evidence>
<dbReference type="GO" id="GO:0005829">
    <property type="term" value="C:cytosol"/>
    <property type="evidence" value="ECO:0007669"/>
    <property type="project" value="TreeGrafter"/>
</dbReference>
<dbReference type="CDD" id="cd00383">
    <property type="entry name" value="trans_reg_C"/>
    <property type="match status" value="1"/>
</dbReference>
<evidence type="ECO:0000259" key="6">
    <source>
        <dbReference type="PROSITE" id="PS50110"/>
    </source>
</evidence>
<dbReference type="InterPro" id="IPR039420">
    <property type="entry name" value="WalR-like"/>
</dbReference>
<feature type="DNA-binding region" description="OmpR/PhoB-type" evidence="5">
    <location>
        <begin position="132"/>
        <end position="229"/>
    </location>
</feature>
<dbReference type="InterPro" id="IPR011006">
    <property type="entry name" value="CheY-like_superfamily"/>
</dbReference>
<dbReference type="GO" id="GO:0000976">
    <property type="term" value="F:transcription cis-regulatory region binding"/>
    <property type="evidence" value="ECO:0007669"/>
    <property type="project" value="TreeGrafter"/>
</dbReference>
<keyword evidence="1 4" id="KW-0597">Phosphoprotein</keyword>
<dbReference type="Gene3D" id="3.40.50.2300">
    <property type="match status" value="1"/>
</dbReference>
<keyword evidence="9" id="KW-1185">Reference proteome</keyword>
<protein>
    <submittedName>
        <fullName evidence="8">Two-component system, OmpR family, phosphate regulon response regulator PhoB</fullName>
    </submittedName>
</protein>